<dbReference type="EMBL" id="JAPFFF010000001">
    <property type="protein sequence ID" value="KAK8900221.1"/>
    <property type="molecule type" value="Genomic_DNA"/>
</dbReference>
<name>A0ABR2LA32_9EUKA</name>
<protein>
    <submittedName>
        <fullName evidence="1">Uncharacterized protein</fullName>
    </submittedName>
</protein>
<gene>
    <name evidence="1" type="ORF">M9Y10_002544</name>
</gene>
<proteinExistence type="predicted"/>
<organism evidence="1 2">
    <name type="scientific">Tritrichomonas musculus</name>
    <dbReference type="NCBI Taxonomy" id="1915356"/>
    <lineage>
        <taxon>Eukaryota</taxon>
        <taxon>Metamonada</taxon>
        <taxon>Parabasalia</taxon>
        <taxon>Tritrichomonadida</taxon>
        <taxon>Tritrichomonadidae</taxon>
        <taxon>Tritrichomonas</taxon>
    </lineage>
</organism>
<reference evidence="1 2" key="1">
    <citation type="submission" date="2024-04" db="EMBL/GenBank/DDBJ databases">
        <title>Tritrichomonas musculus Genome.</title>
        <authorList>
            <person name="Alves-Ferreira E."/>
            <person name="Grigg M."/>
            <person name="Lorenzi H."/>
            <person name="Galac M."/>
        </authorList>
    </citation>
    <scope>NUCLEOTIDE SEQUENCE [LARGE SCALE GENOMIC DNA]</scope>
    <source>
        <strain evidence="1 2">EAF2021</strain>
    </source>
</reference>
<dbReference type="Proteomes" id="UP001470230">
    <property type="component" value="Unassembled WGS sequence"/>
</dbReference>
<accession>A0ABR2LA32</accession>
<evidence type="ECO:0000313" key="1">
    <source>
        <dbReference type="EMBL" id="KAK8900221.1"/>
    </source>
</evidence>
<dbReference type="InterPro" id="IPR036397">
    <property type="entry name" value="RNaseH_sf"/>
</dbReference>
<sequence>MKNDISGIKFESKDQLFYSLNSSWDNIPAEKIHNIYSSFLARCIVCHNINGNSLSKHWKEVKAVHNQHRTNLCFSPDPFTGQIRPFELPSTISFS</sequence>
<evidence type="ECO:0000313" key="2">
    <source>
        <dbReference type="Proteomes" id="UP001470230"/>
    </source>
</evidence>
<comment type="caution">
    <text evidence="1">The sequence shown here is derived from an EMBL/GenBank/DDBJ whole genome shotgun (WGS) entry which is preliminary data.</text>
</comment>
<dbReference type="Gene3D" id="3.30.420.10">
    <property type="entry name" value="Ribonuclease H-like superfamily/Ribonuclease H"/>
    <property type="match status" value="1"/>
</dbReference>
<keyword evidence="2" id="KW-1185">Reference proteome</keyword>